<proteinExistence type="predicted"/>
<comment type="caution">
    <text evidence="1">The sequence shown here is derived from an EMBL/GenBank/DDBJ whole genome shotgun (WGS) entry which is preliminary data.</text>
</comment>
<dbReference type="Proteomes" id="UP001177260">
    <property type="component" value="Unassembled WGS sequence"/>
</dbReference>
<keyword evidence="2" id="KW-1185">Reference proteome</keyword>
<accession>A0ACC3APH3</accession>
<protein>
    <submittedName>
        <fullName evidence="1">Uncharacterized protein</fullName>
    </submittedName>
</protein>
<name>A0ACC3APH3_9EURO</name>
<evidence type="ECO:0000313" key="1">
    <source>
        <dbReference type="EMBL" id="KAK1139535.1"/>
    </source>
</evidence>
<evidence type="ECO:0000313" key="2">
    <source>
        <dbReference type="Proteomes" id="UP001177260"/>
    </source>
</evidence>
<organism evidence="1 2">
    <name type="scientific">Aspergillus melleus</name>
    <dbReference type="NCBI Taxonomy" id="138277"/>
    <lineage>
        <taxon>Eukaryota</taxon>
        <taxon>Fungi</taxon>
        <taxon>Dikarya</taxon>
        <taxon>Ascomycota</taxon>
        <taxon>Pezizomycotina</taxon>
        <taxon>Eurotiomycetes</taxon>
        <taxon>Eurotiomycetidae</taxon>
        <taxon>Eurotiales</taxon>
        <taxon>Aspergillaceae</taxon>
        <taxon>Aspergillus</taxon>
        <taxon>Aspergillus subgen. Circumdati</taxon>
    </lineage>
</organism>
<dbReference type="EMBL" id="JAOPJF010000105">
    <property type="protein sequence ID" value="KAK1139535.1"/>
    <property type="molecule type" value="Genomic_DNA"/>
</dbReference>
<sequence>MPFPAPWRSPFESHLNTNSSTSFTLSTIAFDAQNRPVPRARTCEFRGFWPTPKLHPSAIDALNDQNIGLNPSVCVSDCISATTDVRMEKVEQLRASGGLVECVFWLADVKTQWRVRGTAHIIGGPEGGKEEEEARKKVLGVLEFTGDAKGWDVERQVTAYFANHSPVMRGSFKNPAPGQPKPKSHAEEEESKLGQKVTQLDDPAVRANFRVMVIAPDEVESLNVETMERKRWALEDGVQSQKTWKEVELWP</sequence>
<gene>
    <name evidence="1" type="ORF">N8T08_000675</name>
</gene>
<reference evidence="1 2" key="1">
    <citation type="journal article" date="2023" name="ACS Omega">
        <title>Identification of the Neoaspergillic Acid Biosynthesis Gene Cluster by Establishing an In Vitro CRISPR-Ribonucleoprotein Genetic System in Aspergillus melleus.</title>
        <authorList>
            <person name="Yuan B."/>
            <person name="Grau M.F."/>
            <person name="Murata R.M."/>
            <person name="Torok T."/>
            <person name="Venkateswaran K."/>
            <person name="Stajich J.E."/>
            <person name="Wang C.C.C."/>
        </authorList>
    </citation>
    <scope>NUCLEOTIDE SEQUENCE [LARGE SCALE GENOMIC DNA]</scope>
    <source>
        <strain evidence="1 2">IMV 1140</strain>
    </source>
</reference>